<dbReference type="SUPFAM" id="SSF48113">
    <property type="entry name" value="Heme-dependent peroxidases"/>
    <property type="match status" value="1"/>
</dbReference>
<evidence type="ECO:0000256" key="3">
    <source>
        <dbReference type="ARBA" id="ARBA00022723"/>
    </source>
</evidence>
<dbReference type="PANTHER" id="PTHR11903:SF37">
    <property type="entry name" value="PSI-PRODUCING OXYGENASE A"/>
    <property type="match status" value="1"/>
</dbReference>
<dbReference type="GO" id="GO:0006979">
    <property type="term" value="P:response to oxidative stress"/>
    <property type="evidence" value="ECO:0007669"/>
    <property type="project" value="InterPro"/>
</dbReference>
<comment type="caution">
    <text evidence="9">The sequence shown here is derived from an EMBL/GenBank/DDBJ whole genome shotgun (WGS) entry which is preliminary data.</text>
</comment>
<dbReference type="GO" id="GO:0051213">
    <property type="term" value="F:dioxygenase activity"/>
    <property type="evidence" value="ECO:0007669"/>
    <property type="project" value="UniProtKB-KW"/>
</dbReference>
<dbReference type="PRINTS" id="PR00457">
    <property type="entry name" value="ANPEROXIDASE"/>
</dbReference>
<keyword evidence="4" id="KW-0223">Dioxygenase</keyword>
<protein>
    <submittedName>
        <fullName evidence="9">Linoleate diol synthase</fullName>
    </submittedName>
</protein>
<dbReference type="CDD" id="cd09817">
    <property type="entry name" value="linoleate_diol_synthase_like"/>
    <property type="match status" value="1"/>
</dbReference>
<organism evidence="9 10">
    <name type="scientific">Mycena alexandri</name>
    <dbReference type="NCBI Taxonomy" id="1745969"/>
    <lineage>
        <taxon>Eukaryota</taxon>
        <taxon>Fungi</taxon>
        <taxon>Dikarya</taxon>
        <taxon>Basidiomycota</taxon>
        <taxon>Agaricomycotina</taxon>
        <taxon>Agaricomycetes</taxon>
        <taxon>Agaricomycetidae</taxon>
        <taxon>Agaricales</taxon>
        <taxon>Marasmiineae</taxon>
        <taxon>Mycenaceae</taxon>
        <taxon>Mycena</taxon>
    </lineage>
</organism>
<dbReference type="GO" id="GO:0004497">
    <property type="term" value="F:monooxygenase activity"/>
    <property type="evidence" value="ECO:0007669"/>
    <property type="project" value="InterPro"/>
</dbReference>
<keyword evidence="10" id="KW-1185">Reference proteome</keyword>
<dbReference type="Gene3D" id="1.10.640.10">
    <property type="entry name" value="Haem peroxidase domain superfamily, animal type"/>
    <property type="match status" value="1"/>
</dbReference>
<dbReference type="GO" id="GO:0016705">
    <property type="term" value="F:oxidoreductase activity, acting on paired donors, with incorporation or reduction of molecular oxygen"/>
    <property type="evidence" value="ECO:0007669"/>
    <property type="project" value="InterPro"/>
</dbReference>
<dbReference type="GO" id="GO:0005506">
    <property type="term" value="F:iron ion binding"/>
    <property type="evidence" value="ECO:0007669"/>
    <property type="project" value="InterPro"/>
</dbReference>
<dbReference type="GO" id="GO:0004601">
    <property type="term" value="F:peroxidase activity"/>
    <property type="evidence" value="ECO:0007669"/>
    <property type="project" value="InterPro"/>
</dbReference>
<dbReference type="InterPro" id="IPR050783">
    <property type="entry name" value="Oxylipin_biosynth_metab"/>
</dbReference>
<feature type="binding site" description="axial binding residue" evidence="7">
    <location>
        <position position="381"/>
    </location>
    <ligand>
        <name>heme b</name>
        <dbReference type="ChEBI" id="CHEBI:60344"/>
    </ligand>
    <ligandPart>
        <name>Fe</name>
        <dbReference type="ChEBI" id="CHEBI:18248"/>
    </ligandPart>
</feature>
<evidence type="ECO:0000313" key="9">
    <source>
        <dbReference type="EMBL" id="KAJ7043640.1"/>
    </source>
</evidence>
<evidence type="ECO:0000256" key="2">
    <source>
        <dbReference type="ARBA" id="ARBA00022617"/>
    </source>
</evidence>
<dbReference type="GO" id="GO:0006631">
    <property type="term" value="P:fatty acid metabolic process"/>
    <property type="evidence" value="ECO:0007669"/>
    <property type="project" value="UniProtKB-ARBA"/>
</dbReference>
<dbReference type="Gene3D" id="1.10.630.10">
    <property type="entry name" value="Cytochrome P450"/>
    <property type="match status" value="1"/>
</dbReference>
<dbReference type="InterPro" id="IPR019791">
    <property type="entry name" value="Haem_peroxidase_animal"/>
</dbReference>
<evidence type="ECO:0000256" key="4">
    <source>
        <dbReference type="ARBA" id="ARBA00022964"/>
    </source>
</evidence>
<dbReference type="InterPro" id="IPR036396">
    <property type="entry name" value="Cyt_P450_sf"/>
</dbReference>
<reference evidence="9" key="1">
    <citation type="submission" date="2023-03" db="EMBL/GenBank/DDBJ databases">
        <title>Massive genome expansion in bonnet fungi (Mycena s.s.) driven by repeated elements and novel gene families across ecological guilds.</title>
        <authorList>
            <consortium name="Lawrence Berkeley National Laboratory"/>
            <person name="Harder C.B."/>
            <person name="Miyauchi S."/>
            <person name="Viragh M."/>
            <person name="Kuo A."/>
            <person name="Thoen E."/>
            <person name="Andreopoulos B."/>
            <person name="Lu D."/>
            <person name="Skrede I."/>
            <person name="Drula E."/>
            <person name="Henrissat B."/>
            <person name="Morin E."/>
            <person name="Kohler A."/>
            <person name="Barry K."/>
            <person name="LaButti K."/>
            <person name="Morin E."/>
            <person name="Salamov A."/>
            <person name="Lipzen A."/>
            <person name="Mereny Z."/>
            <person name="Hegedus B."/>
            <person name="Baldrian P."/>
            <person name="Stursova M."/>
            <person name="Weitz H."/>
            <person name="Taylor A."/>
            <person name="Grigoriev I.V."/>
            <person name="Nagy L.G."/>
            <person name="Martin F."/>
            <person name="Kauserud H."/>
        </authorList>
    </citation>
    <scope>NUCLEOTIDE SEQUENCE</scope>
    <source>
        <strain evidence="9">CBHHK200</strain>
    </source>
</reference>
<dbReference type="Proteomes" id="UP001218188">
    <property type="component" value="Unassembled WGS sequence"/>
</dbReference>
<evidence type="ECO:0000256" key="8">
    <source>
        <dbReference type="SAM" id="MobiDB-lite"/>
    </source>
</evidence>
<dbReference type="PANTHER" id="PTHR11903">
    <property type="entry name" value="PROSTAGLANDIN G/H SYNTHASE"/>
    <property type="match status" value="1"/>
</dbReference>
<keyword evidence="5" id="KW-0560">Oxidoreductase</keyword>
<evidence type="ECO:0000256" key="1">
    <source>
        <dbReference type="ARBA" id="ARBA00011881"/>
    </source>
</evidence>
<keyword evidence="6 7" id="KW-0408">Iron</keyword>
<dbReference type="GO" id="GO:0020037">
    <property type="term" value="F:heme binding"/>
    <property type="evidence" value="ECO:0007669"/>
    <property type="project" value="InterPro"/>
</dbReference>
<dbReference type="InterPro" id="IPR010255">
    <property type="entry name" value="Haem_peroxidase_sf"/>
</dbReference>
<name>A0AAD6XCT2_9AGAR</name>
<dbReference type="PROSITE" id="PS50292">
    <property type="entry name" value="PEROXIDASE_3"/>
    <property type="match status" value="1"/>
</dbReference>
<evidence type="ECO:0000313" key="10">
    <source>
        <dbReference type="Proteomes" id="UP001218188"/>
    </source>
</evidence>
<dbReference type="InterPro" id="IPR037120">
    <property type="entry name" value="Haem_peroxidase_sf_animal"/>
</dbReference>
<evidence type="ECO:0000256" key="5">
    <source>
        <dbReference type="ARBA" id="ARBA00023002"/>
    </source>
</evidence>
<feature type="region of interest" description="Disordered" evidence="8">
    <location>
        <begin position="1"/>
        <end position="42"/>
    </location>
</feature>
<dbReference type="Pfam" id="PF00067">
    <property type="entry name" value="p450"/>
    <property type="match status" value="1"/>
</dbReference>
<sequence length="1054" mass="118118">MNRRSSLFKRQASVSSISESSANGNTTANATTNAPASIQSKESSNTIFKELRDQVKKGLRVADTSTLSAVLDTIRHTDAIDDRTLALEHGLTFISRLPDGSLATTLQNKAVELLYKDLTHPNSTNIGTNYAWRSADGSSNNVNWPELGKAGTPYARSVQQAHPLPKHELPDPGLVFDTLLKRDGFVKHPAGLSSMMFSFAALVIHSVFRTSHTDVNINETSSYVDLSPLYGHNQEAQDKVRHRDSGRGLLYPDVFAEDRLLLLPPAVCAILVLFSRNHNYIAKKIFEINERGTYQDPQKLSPDQLRAQDEELFQTARLCNCGWFGSVVFSDYFSSILGLVRDGSSWSLNPFGEIRTPDHSIFDRGMGNVCSVEFNCLYRWHATTSVEDEKWVSEVFENIFDGKDPEAVTPADFKAAAYKVQAMQPDITHWTFGKLERQSNGTFKDEDLANILHNATEHPAAAFRARGTPASMRLHEVMGIEQNRRWGVCSLNDFRKYLGLKPYATFREWNPDPEIADCAEKLYGNIDHLELYVGLQAEEAKPVVEGAGLCPGYTISRAILSDAIALTRGDRHFTHDYTPFNLTAWGFADCQRDPKAFGFGSTLGRLFLRTLPDNFTENSAYAFFPLMLPTAMKTNLSKLHLLDSYDLTRPKPVAPAQIEQDYHQIMEILKNPKFVAPYPERAAKIIKGKGFFLVDDEKQRHELYTALFERKECLEDTGKFFRDTTRKLISTHSFTLVGGKTRVVDIVRDVLKVVPVYWVADIAGIQLKTKESPHGDYTPLQLYDMLSDIYSFIFLETEKSKTMVLRAKVQANVDNLLYHIKANLGVASRISVVETVTSIFTKNKKTDSEHHDIVKRLREMGRASELANTILAIMVGSTAELSLSLINMVNLYLGSDNDQSIRDLSTNSGDLNGYAFEAQRLDPPFQGVYRVASEDVTVATRNFNKGDRVFLDIGTTNLNSNVFPDPTMVDPGRHPKEGHLYGDGSFRYIGEALSLKIMSEVLRAVFTYKSIARAPGQSGTLKRFADESRPDLRFAYLDEQKFASPWPTSMAVQV</sequence>
<dbReference type="SUPFAM" id="SSF48264">
    <property type="entry name" value="Cytochrome P450"/>
    <property type="match status" value="1"/>
</dbReference>
<keyword evidence="2 7" id="KW-0349">Heme</keyword>
<dbReference type="EMBL" id="JARJCM010000009">
    <property type="protein sequence ID" value="KAJ7043640.1"/>
    <property type="molecule type" value="Genomic_DNA"/>
</dbReference>
<accession>A0AAD6XCT2</accession>
<comment type="subunit">
    <text evidence="1">Homotetramer.</text>
</comment>
<dbReference type="InterPro" id="IPR034812">
    <property type="entry name" value="Ppo-like_N"/>
</dbReference>
<dbReference type="Pfam" id="PF03098">
    <property type="entry name" value="An_peroxidase"/>
    <property type="match status" value="2"/>
</dbReference>
<proteinExistence type="predicted"/>
<gene>
    <name evidence="9" type="ORF">C8F04DRAFT_1072821</name>
</gene>
<dbReference type="InterPro" id="IPR001128">
    <property type="entry name" value="Cyt_P450"/>
</dbReference>
<evidence type="ECO:0000256" key="6">
    <source>
        <dbReference type="ARBA" id="ARBA00023004"/>
    </source>
</evidence>
<keyword evidence="3 7" id="KW-0479">Metal-binding</keyword>
<evidence type="ECO:0000256" key="7">
    <source>
        <dbReference type="PIRSR" id="PIRSR619791-2"/>
    </source>
</evidence>
<feature type="compositionally biased region" description="Low complexity" evidence="8">
    <location>
        <begin position="13"/>
        <end position="34"/>
    </location>
</feature>
<dbReference type="AlphaFoldDB" id="A0AAD6XCT2"/>